<gene>
    <name evidence="3" type="ORF">CFOL_v3_13371</name>
</gene>
<feature type="compositionally biased region" description="Polar residues" evidence="1">
    <location>
        <begin position="324"/>
        <end position="339"/>
    </location>
</feature>
<evidence type="ECO:0000256" key="2">
    <source>
        <dbReference type="SAM" id="SignalP"/>
    </source>
</evidence>
<dbReference type="PANTHER" id="PTHR36376:SF1">
    <property type="entry name" value="OS09G0514700 PROTEIN"/>
    <property type="match status" value="1"/>
</dbReference>
<dbReference type="EMBL" id="BDDD01000758">
    <property type="protein sequence ID" value="GAV69870.1"/>
    <property type="molecule type" value="Genomic_DNA"/>
</dbReference>
<organism evidence="3 4">
    <name type="scientific">Cephalotus follicularis</name>
    <name type="common">Albany pitcher plant</name>
    <dbReference type="NCBI Taxonomy" id="3775"/>
    <lineage>
        <taxon>Eukaryota</taxon>
        <taxon>Viridiplantae</taxon>
        <taxon>Streptophyta</taxon>
        <taxon>Embryophyta</taxon>
        <taxon>Tracheophyta</taxon>
        <taxon>Spermatophyta</taxon>
        <taxon>Magnoliopsida</taxon>
        <taxon>eudicotyledons</taxon>
        <taxon>Gunneridae</taxon>
        <taxon>Pentapetalae</taxon>
        <taxon>rosids</taxon>
        <taxon>fabids</taxon>
        <taxon>Oxalidales</taxon>
        <taxon>Cephalotaceae</taxon>
        <taxon>Cephalotus</taxon>
    </lineage>
</organism>
<protein>
    <submittedName>
        <fullName evidence="3">Uncharacterized protein</fullName>
    </submittedName>
</protein>
<evidence type="ECO:0000256" key="1">
    <source>
        <dbReference type="SAM" id="MobiDB-lite"/>
    </source>
</evidence>
<proteinExistence type="predicted"/>
<keyword evidence="4" id="KW-1185">Reference proteome</keyword>
<reference evidence="4" key="1">
    <citation type="submission" date="2016-04" db="EMBL/GenBank/DDBJ databases">
        <title>Cephalotus genome sequencing.</title>
        <authorList>
            <person name="Fukushima K."/>
            <person name="Hasebe M."/>
            <person name="Fang X."/>
        </authorList>
    </citation>
    <scope>NUCLEOTIDE SEQUENCE [LARGE SCALE GENOMIC DNA]</scope>
    <source>
        <strain evidence="4">cv. St1</strain>
    </source>
</reference>
<feature type="region of interest" description="Disordered" evidence="1">
    <location>
        <begin position="320"/>
        <end position="341"/>
    </location>
</feature>
<sequence>MYMSFGILFSCQFILTSLLSNRFTEEEFFSSMSLRESLGGIQEAAFPTSSTPHMQPGAPSNFTKDAQKNSYGLIFCPGAESKGTIDSHSVTCKGLCCCSGYKANDKECFGGSMFNLQEASHPQFVSRCDESAFDNDESPTISFNDDSSGFERNSRVEDMPQIENRDVNIARCSKKCGFSSSLITTTTVPSPSFEFYVSSDQGINLCVDLNSSPSDWIKKLKEEVYMSENVCHNKCQSIHQELGHFGERNKQINSSFKMNLDAGQTKDDHLQTGCSSSSLMKEPSYIGFDLPNECNGSLASNAMKLSGVVVHMVEPLRDKGIVPSKTNSDAQDQMVSGTESGKDGCLINLDSDAIDTPWVKSGGDSVASTSDGSTSVVTLEHQILKLDNEICENSTLLNSGNLLNPAHLIGGSVEMLSTEVEIDPKGTKLSPCKNDNLVDLVDPMHNIGTETVKAAYLRELNHGTCMNHLPTCVEEQEMKKITNGREHSECLENDGSYEKTCIRLENRESNEGLCKKRPCVDSDDNLDSGKPDAKIFGTVRHFAGKVLPRRSMRLVSKVPF</sequence>
<evidence type="ECO:0000313" key="3">
    <source>
        <dbReference type="EMBL" id="GAV69870.1"/>
    </source>
</evidence>
<comment type="caution">
    <text evidence="3">The sequence shown here is derived from an EMBL/GenBank/DDBJ whole genome shotgun (WGS) entry which is preliminary data.</text>
</comment>
<evidence type="ECO:0000313" key="4">
    <source>
        <dbReference type="Proteomes" id="UP000187406"/>
    </source>
</evidence>
<feature type="chain" id="PRO_5013066394" evidence="2">
    <location>
        <begin position="21"/>
        <end position="560"/>
    </location>
</feature>
<feature type="signal peptide" evidence="2">
    <location>
        <begin position="1"/>
        <end position="20"/>
    </location>
</feature>
<name>A0A1Q3BPD0_CEPFO</name>
<dbReference type="OrthoDB" id="603754at2759"/>
<accession>A0A1Q3BPD0</accession>
<keyword evidence="2" id="KW-0732">Signal</keyword>
<dbReference type="PANTHER" id="PTHR36376">
    <property type="entry name" value="OS09G0514700 PROTEIN"/>
    <property type="match status" value="1"/>
</dbReference>
<dbReference type="Proteomes" id="UP000187406">
    <property type="component" value="Unassembled WGS sequence"/>
</dbReference>
<dbReference type="AlphaFoldDB" id="A0A1Q3BPD0"/>
<dbReference type="InParanoid" id="A0A1Q3BPD0"/>
<dbReference type="FunCoup" id="A0A1Q3BPD0">
    <property type="interactions" value="570"/>
</dbReference>